<keyword evidence="6 9" id="KW-1133">Transmembrane helix</keyword>
<evidence type="ECO:0000256" key="9">
    <source>
        <dbReference type="SAM" id="Phobius"/>
    </source>
</evidence>
<organism evidence="11 12">
    <name type="scientific">Biomphalaria glabrata</name>
    <name type="common">Bloodfluke planorb</name>
    <name type="synonym">Freshwater snail</name>
    <dbReference type="NCBI Taxonomy" id="6526"/>
    <lineage>
        <taxon>Eukaryota</taxon>
        <taxon>Metazoa</taxon>
        <taxon>Spiralia</taxon>
        <taxon>Lophotrochozoa</taxon>
        <taxon>Mollusca</taxon>
        <taxon>Gastropoda</taxon>
        <taxon>Heterobranchia</taxon>
        <taxon>Euthyneura</taxon>
        <taxon>Panpulmonata</taxon>
        <taxon>Hygrophila</taxon>
        <taxon>Lymnaeoidea</taxon>
        <taxon>Planorbidae</taxon>
        <taxon>Biomphalaria</taxon>
    </lineage>
</organism>
<keyword evidence="3 9" id="KW-0812">Transmembrane</keyword>
<evidence type="ECO:0000256" key="6">
    <source>
        <dbReference type="ARBA" id="ARBA00022989"/>
    </source>
</evidence>
<accession>A0A9U8EGF4</accession>
<feature type="compositionally biased region" description="Polar residues" evidence="8">
    <location>
        <begin position="11"/>
        <end position="31"/>
    </location>
</feature>
<feature type="compositionally biased region" description="Acidic residues" evidence="8">
    <location>
        <begin position="1"/>
        <end position="10"/>
    </location>
</feature>
<evidence type="ECO:0000256" key="5">
    <source>
        <dbReference type="ARBA" id="ARBA00022840"/>
    </source>
</evidence>
<dbReference type="SUPFAM" id="SSF52540">
    <property type="entry name" value="P-loop containing nucleoside triphosphate hydrolases"/>
    <property type="match status" value="1"/>
</dbReference>
<feature type="compositionally biased region" description="Polar residues" evidence="8">
    <location>
        <begin position="59"/>
        <end position="75"/>
    </location>
</feature>
<dbReference type="PANTHER" id="PTHR10760">
    <property type="entry name" value="TORSIN"/>
    <property type="match status" value="1"/>
</dbReference>
<feature type="region of interest" description="Disordered" evidence="8">
    <location>
        <begin position="54"/>
        <end position="90"/>
    </location>
</feature>
<feature type="region of interest" description="Disordered" evidence="8">
    <location>
        <begin position="108"/>
        <end position="138"/>
    </location>
</feature>
<dbReference type="KEGG" id="bgt:106071235"/>
<dbReference type="GO" id="GO:0005524">
    <property type="term" value="F:ATP binding"/>
    <property type="evidence" value="ECO:0007669"/>
    <property type="project" value="UniProtKB-KW"/>
</dbReference>
<dbReference type="Gene3D" id="3.40.50.300">
    <property type="entry name" value="P-loop containing nucleotide triphosphate hydrolases"/>
    <property type="match status" value="1"/>
</dbReference>
<dbReference type="InterPro" id="IPR010448">
    <property type="entry name" value="Torsin"/>
</dbReference>
<feature type="domain" description="Torsin-1A C-terminal" evidence="10">
    <location>
        <begin position="420"/>
        <end position="475"/>
    </location>
</feature>
<dbReference type="OMA" id="LTNITEC"/>
<feature type="region of interest" description="Disordered" evidence="8">
    <location>
        <begin position="1"/>
        <end position="33"/>
    </location>
</feature>
<dbReference type="Proteomes" id="UP001165740">
    <property type="component" value="Chromosome 9"/>
</dbReference>
<evidence type="ECO:0000256" key="1">
    <source>
        <dbReference type="ARBA" id="ARBA00004167"/>
    </source>
</evidence>
<evidence type="ECO:0000256" key="8">
    <source>
        <dbReference type="SAM" id="MobiDB-lite"/>
    </source>
</evidence>
<comment type="subcellular location">
    <subcellularLocation>
        <location evidence="1">Membrane</location>
        <topology evidence="1">Single-pass membrane protein</topology>
    </subcellularLocation>
</comment>
<feature type="transmembrane region" description="Helical" evidence="9">
    <location>
        <begin position="172"/>
        <end position="197"/>
    </location>
</feature>
<evidence type="ECO:0000313" key="11">
    <source>
        <dbReference type="Proteomes" id="UP001165740"/>
    </source>
</evidence>
<keyword evidence="5" id="KW-0067">ATP-binding</keyword>
<gene>
    <name evidence="12 13" type="primary">LOC106071235</name>
</gene>
<dbReference type="GeneID" id="106071235"/>
<keyword evidence="7 9" id="KW-0472">Membrane</keyword>
<evidence type="ECO:0000313" key="13">
    <source>
        <dbReference type="RefSeq" id="XP_013086755.2"/>
    </source>
</evidence>
<evidence type="ECO:0000256" key="7">
    <source>
        <dbReference type="ARBA" id="ARBA00023136"/>
    </source>
</evidence>
<dbReference type="RefSeq" id="XP_013086755.2">
    <property type="nucleotide sequence ID" value="XM_013231301.2"/>
</dbReference>
<evidence type="ECO:0000256" key="2">
    <source>
        <dbReference type="ARBA" id="ARBA00006235"/>
    </source>
</evidence>
<dbReference type="PANTHER" id="PTHR10760:SF1">
    <property type="entry name" value="TORSIN-4A"/>
    <property type="match status" value="1"/>
</dbReference>
<dbReference type="Pfam" id="PF21376">
    <property type="entry name" value="TOR1A_C"/>
    <property type="match status" value="1"/>
</dbReference>
<dbReference type="GO" id="GO:0005788">
    <property type="term" value="C:endoplasmic reticulum lumen"/>
    <property type="evidence" value="ECO:0007669"/>
    <property type="project" value="TreeGrafter"/>
</dbReference>
<proteinExistence type="inferred from homology"/>
<evidence type="ECO:0000256" key="4">
    <source>
        <dbReference type="ARBA" id="ARBA00022741"/>
    </source>
</evidence>
<dbReference type="InterPro" id="IPR027417">
    <property type="entry name" value="P-loop_NTPase"/>
</dbReference>
<evidence type="ECO:0000256" key="3">
    <source>
        <dbReference type="ARBA" id="ARBA00022692"/>
    </source>
</evidence>
<dbReference type="GO" id="GO:0016020">
    <property type="term" value="C:membrane"/>
    <property type="evidence" value="ECO:0007669"/>
    <property type="project" value="UniProtKB-SubCell"/>
</dbReference>
<protein>
    <submittedName>
        <fullName evidence="12 13">Torsin-1A-like</fullName>
    </submittedName>
</protein>
<dbReference type="InterPro" id="IPR049337">
    <property type="entry name" value="TOR1A_C"/>
</dbReference>
<name>A0A9U8EGF4_BIOGL</name>
<dbReference type="OrthoDB" id="19623at2759"/>
<dbReference type="GO" id="GO:0016887">
    <property type="term" value="F:ATP hydrolysis activity"/>
    <property type="evidence" value="ECO:0007669"/>
    <property type="project" value="InterPro"/>
</dbReference>
<reference evidence="12 13" key="1">
    <citation type="submission" date="2025-04" db="UniProtKB">
        <authorList>
            <consortium name="RefSeq"/>
        </authorList>
    </citation>
    <scope>IDENTIFICATION</scope>
</reference>
<dbReference type="RefSeq" id="XP_013086737.2">
    <property type="nucleotide sequence ID" value="XM_013231283.2"/>
</dbReference>
<keyword evidence="11" id="KW-1185">Reference proteome</keyword>
<dbReference type="AlphaFoldDB" id="A0A9U8EGF4"/>
<evidence type="ECO:0000313" key="12">
    <source>
        <dbReference type="RefSeq" id="XP_013086737.2"/>
    </source>
</evidence>
<sequence length="482" mass="54871">MEPMDLDSDGDSSLRQNEISDMEIVSTSPVVDQNVKETSSFEKLECALSSILSFDKSPTKSSGPTQSSAMENSNMECPEHSSYPSTRNLNRGFGISEDDDYISQFSATQNRSDSNDGFRKRSKITLPNPTKISNQKKERNIAKSKARSLIVKNSDPNVPNSEPIKQPNCLTLFLKCCTFCIFSFFVVFCILLVFNYFQRQCNTGENFSKRVLEMDLDSNVFGQHIAVNIIPSKLETYLQKFHLIANPQLECKPLVLSFHGWTGVGKNYVSKIISVTLYHSNWNNFIIPYHFPHEAFQSLYRTQIKTWIVNNVTECNINVVVIDEMDKAYPEIVEGIADSIIALTKPCHKSVPTIFLLLSNSFAVDINREFLSFMRASHQNSREQFAFQDVHSISEENVDSWFTYLSHKNLIDAFVPFLPLEKKHVIQCIKRELVSKRFSTDSRSIDNILKELSFSVFGELELSNTGCKRVADKVDLIMLDDN</sequence>
<comment type="similarity">
    <text evidence="2">Belongs to the ClpA/ClpB family. Torsin subfamily.</text>
</comment>
<keyword evidence="4" id="KW-0547">Nucleotide-binding</keyword>
<evidence type="ECO:0000259" key="10">
    <source>
        <dbReference type="Pfam" id="PF21376"/>
    </source>
</evidence>
<dbReference type="GO" id="GO:0005635">
    <property type="term" value="C:nuclear envelope"/>
    <property type="evidence" value="ECO:0007669"/>
    <property type="project" value="TreeGrafter"/>
</dbReference>
<dbReference type="Pfam" id="PF06309">
    <property type="entry name" value="Torsin"/>
    <property type="match status" value="1"/>
</dbReference>